<accession>A0A6A6LY60</accession>
<proteinExistence type="predicted"/>
<sequence length="149" mass="17408">MPRLSRKFKFENVWLKEGQCRVMRRIWVNSSQRPLIEKLQRYAIDIQRWGGGFLPVCRGRMKIFQACLAKLKGRRDVASALQFETIRKELDSAIDQYEQYWKQCATLGHNPNFIWRSLIAAVPILKEGCVLQVGTGNDVAIWEDPWPQT</sequence>
<comment type="caution">
    <text evidence="1">The sequence shown here is derived from an EMBL/GenBank/DDBJ whole genome shotgun (WGS) entry which is preliminary data.</text>
</comment>
<evidence type="ECO:0000313" key="2">
    <source>
        <dbReference type="Proteomes" id="UP000467840"/>
    </source>
</evidence>
<protein>
    <submittedName>
        <fullName evidence="1">Uncharacterized protein</fullName>
    </submittedName>
</protein>
<dbReference type="Proteomes" id="UP000467840">
    <property type="component" value="Chromosome 9"/>
</dbReference>
<name>A0A6A6LY60_HEVBR</name>
<gene>
    <name evidence="1" type="ORF">GH714_002781</name>
</gene>
<dbReference type="EMBL" id="JAAGAX010000008">
    <property type="protein sequence ID" value="KAF2305178.1"/>
    <property type="molecule type" value="Genomic_DNA"/>
</dbReference>
<keyword evidence="2" id="KW-1185">Reference proteome</keyword>
<organism evidence="1 2">
    <name type="scientific">Hevea brasiliensis</name>
    <name type="common">Para rubber tree</name>
    <name type="synonym">Siphonia brasiliensis</name>
    <dbReference type="NCBI Taxonomy" id="3981"/>
    <lineage>
        <taxon>Eukaryota</taxon>
        <taxon>Viridiplantae</taxon>
        <taxon>Streptophyta</taxon>
        <taxon>Embryophyta</taxon>
        <taxon>Tracheophyta</taxon>
        <taxon>Spermatophyta</taxon>
        <taxon>Magnoliopsida</taxon>
        <taxon>eudicotyledons</taxon>
        <taxon>Gunneridae</taxon>
        <taxon>Pentapetalae</taxon>
        <taxon>rosids</taxon>
        <taxon>fabids</taxon>
        <taxon>Malpighiales</taxon>
        <taxon>Euphorbiaceae</taxon>
        <taxon>Crotonoideae</taxon>
        <taxon>Micrandreae</taxon>
        <taxon>Hevea</taxon>
    </lineage>
</organism>
<reference evidence="1 2" key="1">
    <citation type="journal article" date="2020" name="Mol. Plant">
        <title>The Chromosome-Based Rubber Tree Genome Provides New Insights into Spurge Genome Evolution and Rubber Biosynthesis.</title>
        <authorList>
            <person name="Liu J."/>
            <person name="Shi C."/>
            <person name="Shi C.C."/>
            <person name="Li W."/>
            <person name="Zhang Q.J."/>
            <person name="Zhang Y."/>
            <person name="Li K."/>
            <person name="Lu H.F."/>
            <person name="Shi C."/>
            <person name="Zhu S.T."/>
            <person name="Xiao Z.Y."/>
            <person name="Nan H."/>
            <person name="Yue Y."/>
            <person name="Zhu X.G."/>
            <person name="Wu Y."/>
            <person name="Hong X.N."/>
            <person name="Fan G.Y."/>
            <person name="Tong Y."/>
            <person name="Zhang D."/>
            <person name="Mao C.L."/>
            <person name="Liu Y.L."/>
            <person name="Hao S.J."/>
            <person name="Liu W.Q."/>
            <person name="Lv M.Q."/>
            <person name="Zhang H.B."/>
            <person name="Liu Y."/>
            <person name="Hu-Tang G.R."/>
            <person name="Wang J.P."/>
            <person name="Wang J.H."/>
            <person name="Sun Y.H."/>
            <person name="Ni S.B."/>
            <person name="Chen W.B."/>
            <person name="Zhang X.C."/>
            <person name="Jiao Y.N."/>
            <person name="Eichler E.E."/>
            <person name="Li G.H."/>
            <person name="Liu X."/>
            <person name="Gao L.Z."/>
        </authorList>
    </citation>
    <scope>NUCLEOTIDE SEQUENCE [LARGE SCALE GENOMIC DNA]</scope>
    <source>
        <strain evidence="2">cv. GT1</strain>
        <tissue evidence="1">Leaf</tissue>
    </source>
</reference>
<dbReference type="AlphaFoldDB" id="A0A6A6LY60"/>
<evidence type="ECO:0000313" key="1">
    <source>
        <dbReference type="EMBL" id="KAF2305178.1"/>
    </source>
</evidence>